<comment type="subcellular location">
    <subcellularLocation>
        <location evidence="2">Membrane</location>
        <topology evidence="2">Multi-pass membrane protein</topology>
    </subcellularLocation>
</comment>
<dbReference type="InterPro" id="IPR006593">
    <property type="entry name" value="Cyt_b561/ferric_Rdtase_TM"/>
</dbReference>
<dbReference type="AlphaFoldDB" id="A0A167XMA9"/>
<keyword evidence="8 12" id="KW-1133">Transmembrane helix</keyword>
<dbReference type="PROSITE" id="PS50939">
    <property type="entry name" value="CYTOCHROME_B561"/>
    <property type="match status" value="1"/>
</dbReference>
<evidence type="ECO:0000256" key="8">
    <source>
        <dbReference type="ARBA" id="ARBA00022989"/>
    </source>
</evidence>
<feature type="transmembrane region" description="Helical" evidence="12">
    <location>
        <begin position="143"/>
        <end position="165"/>
    </location>
</feature>
<dbReference type="Pfam" id="PF03188">
    <property type="entry name" value="Cytochrom_B561"/>
    <property type="match status" value="1"/>
</dbReference>
<dbReference type="PANTHER" id="PTHR15422">
    <property type="entry name" value="OS05G0565100 PROTEIN"/>
    <property type="match status" value="1"/>
</dbReference>
<dbReference type="GO" id="GO:0020037">
    <property type="term" value="F:heme binding"/>
    <property type="evidence" value="ECO:0007669"/>
    <property type="project" value="TreeGrafter"/>
</dbReference>
<evidence type="ECO:0000256" key="9">
    <source>
        <dbReference type="ARBA" id="ARBA00023004"/>
    </source>
</evidence>
<feature type="transmembrane region" description="Helical" evidence="12">
    <location>
        <begin position="6"/>
        <end position="24"/>
    </location>
</feature>
<evidence type="ECO:0000256" key="6">
    <source>
        <dbReference type="ARBA" id="ARBA00022723"/>
    </source>
</evidence>
<keyword evidence="7" id="KW-0249">Electron transport</keyword>
<dbReference type="GO" id="GO:0140575">
    <property type="term" value="F:transmembrane monodehydroascorbate reductase activity"/>
    <property type="evidence" value="ECO:0007669"/>
    <property type="project" value="InterPro"/>
</dbReference>
<evidence type="ECO:0000256" key="3">
    <source>
        <dbReference type="ARBA" id="ARBA00022448"/>
    </source>
</evidence>
<evidence type="ECO:0000256" key="10">
    <source>
        <dbReference type="ARBA" id="ARBA00023136"/>
    </source>
</evidence>
<feature type="compositionally biased region" description="Gly residues" evidence="11">
    <location>
        <begin position="183"/>
        <end position="194"/>
    </location>
</feature>
<evidence type="ECO:0000313" key="14">
    <source>
        <dbReference type="EMBL" id="KZP07366.1"/>
    </source>
</evidence>
<evidence type="ECO:0000256" key="2">
    <source>
        <dbReference type="ARBA" id="ARBA00004141"/>
    </source>
</evidence>
<keyword evidence="9" id="KW-0408">Iron</keyword>
<feature type="transmembrane region" description="Helical" evidence="12">
    <location>
        <begin position="31"/>
        <end position="54"/>
    </location>
</feature>
<feature type="transmembrane region" description="Helical" evidence="12">
    <location>
        <begin position="105"/>
        <end position="123"/>
    </location>
</feature>
<gene>
    <name evidence="14" type="ORF">FIBSPDRAFT_287803</name>
</gene>
<dbReference type="GO" id="GO:0016020">
    <property type="term" value="C:membrane"/>
    <property type="evidence" value="ECO:0007669"/>
    <property type="project" value="UniProtKB-SubCell"/>
</dbReference>
<organism evidence="14 15">
    <name type="scientific">Athelia psychrophila</name>
    <dbReference type="NCBI Taxonomy" id="1759441"/>
    <lineage>
        <taxon>Eukaryota</taxon>
        <taxon>Fungi</taxon>
        <taxon>Dikarya</taxon>
        <taxon>Basidiomycota</taxon>
        <taxon>Agaricomycotina</taxon>
        <taxon>Agaricomycetes</taxon>
        <taxon>Agaricomycetidae</taxon>
        <taxon>Atheliales</taxon>
        <taxon>Atheliaceae</taxon>
        <taxon>Athelia</taxon>
    </lineage>
</organism>
<evidence type="ECO:0000256" key="1">
    <source>
        <dbReference type="ARBA" id="ARBA00001970"/>
    </source>
</evidence>
<keyword evidence="5 12" id="KW-0812">Transmembrane</keyword>
<dbReference type="PANTHER" id="PTHR15422:SF24">
    <property type="entry name" value="DOMON RELATED DOMAIN-CONTAINING PROTEIN"/>
    <property type="match status" value="1"/>
</dbReference>
<evidence type="ECO:0000256" key="12">
    <source>
        <dbReference type="SAM" id="Phobius"/>
    </source>
</evidence>
<evidence type="ECO:0000256" key="4">
    <source>
        <dbReference type="ARBA" id="ARBA00022617"/>
    </source>
</evidence>
<keyword evidence="4" id="KW-0349">Heme</keyword>
<evidence type="ECO:0000313" key="15">
    <source>
        <dbReference type="Proteomes" id="UP000076532"/>
    </source>
</evidence>
<accession>A0A167XMA9</accession>
<dbReference type="CDD" id="cd08760">
    <property type="entry name" value="Cyt_b561_FRRS1_like"/>
    <property type="match status" value="1"/>
</dbReference>
<feature type="region of interest" description="Disordered" evidence="11">
    <location>
        <begin position="176"/>
        <end position="206"/>
    </location>
</feature>
<evidence type="ECO:0000256" key="7">
    <source>
        <dbReference type="ARBA" id="ARBA00022982"/>
    </source>
</evidence>
<dbReference type="GO" id="GO:0046872">
    <property type="term" value="F:metal ion binding"/>
    <property type="evidence" value="ECO:0007669"/>
    <property type="project" value="UniProtKB-KW"/>
</dbReference>
<reference evidence="14 15" key="1">
    <citation type="journal article" date="2016" name="Mol. Biol. Evol.">
        <title>Comparative Genomics of Early-Diverging Mushroom-Forming Fungi Provides Insights into the Origins of Lignocellulose Decay Capabilities.</title>
        <authorList>
            <person name="Nagy L.G."/>
            <person name="Riley R."/>
            <person name="Tritt A."/>
            <person name="Adam C."/>
            <person name="Daum C."/>
            <person name="Floudas D."/>
            <person name="Sun H."/>
            <person name="Yadav J.S."/>
            <person name="Pangilinan J."/>
            <person name="Larsson K.H."/>
            <person name="Matsuura K."/>
            <person name="Barry K."/>
            <person name="Labutti K."/>
            <person name="Kuo R."/>
            <person name="Ohm R.A."/>
            <person name="Bhattacharya S.S."/>
            <person name="Shirouzu T."/>
            <person name="Yoshinaga Y."/>
            <person name="Martin F.M."/>
            <person name="Grigoriev I.V."/>
            <person name="Hibbett D.S."/>
        </authorList>
    </citation>
    <scope>NUCLEOTIDE SEQUENCE [LARGE SCALE GENOMIC DNA]</scope>
    <source>
        <strain evidence="14 15">CBS 109695</strain>
    </source>
</reference>
<keyword evidence="15" id="KW-1185">Reference proteome</keyword>
<evidence type="ECO:0000256" key="5">
    <source>
        <dbReference type="ARBA" id="ARBA00022692"/>
    </source>
</evidence>
<dbReference type="STRING" id="436010.A0A167XMA9"/>
<keyword evidence="3" id="KW-0813">Transport</keyword>
<comment type="cofactor">
    <cofactor evidence="1">
        <name>heme b</name>
        <dbReference type="ChEBI" id="CHEBI:60344"/>
    </cofactor>
</comment>
<feature type="domain" description="Cytochrome b561" evidence="13">
    <location>
        <begin position="1"/>
        <end position="165"/>
    </location>
</feature>
<sequence length="206" mass="22061">MMIANHGILCTIGFLGLLPLGVLIARWTRWFAGHAVIQAVLSGPIIVAGVALGIHSVDASGGMHLDDTHKKLGVALFVLYFVQLLGGAVIHFFKPKNSMRRPAQNYAHAFLGLLIIALAFWQVRTGYRSEYPEWATGRVPMGVNTLWIVWVVLIPVAYFAGLALVPRQFRQEGAARDGAGKQQIGGGGAAGSGHPGPEMREGSAQV</sequence>
<dbReference type="Proteomes" id="UP000076532">
    <property type="component" value="Unassembled WGS sequence"/>
</dbReference>
<dbReference type="OrthoDB" id="366214at2759"/>
<name>A0A167XMA9_9AGAM</name>
<keyword evidence="6" id="KW-0479">Metal-binding</keyword>
<dbReference type="Gene3D" id="1.20.120.1770">
    <property type="match status" value="1"/>
</dbReference>
<dbReference type="InterPro" id="IPR045150">
    <property type="entry name" value="CYB561D1/2"/>
</dbReference>
<evidence type="ECO:0000259" key="13">
    <source>
        <dbReference type="PROSITE" id="PS50939"/>
    </source>
</evidence>
<dbReference type="SMART" id="SM00665">
    <property type="entry name" value="B561"/>
    <property type="match status" value="1"/>
</dbReference>
<evidence type="ECO:0000256" key="11">
    <source>
        <dbReference type="SAM" id="MobiDB-lite"/>
    </source>
</evidence>
<feature type="compositionally biased region" description="Basic and acidic residues" evidence="11">
    <location>
        <begin position="197"/>
        <end position="206"/>
    </location>
</feature>
<feature type="transmembrane region" description="Helical" evidence="12">
    <location>
        <begin position="74"/>
        <end position="93"/>
    </location>
</feature>
<proteinExistence type="predicted"/>
<keyword evidence="10 12" id="KW-0472">Membrane</keyword>
<protein>
    <recommendedName>
        <fullName evidence="13">Cytochrome b561 domain-containing protein</fullName>
    </recommendedName>
</protein>
<dbReference type="EMBL" id="KV417753">
    <property type="protein sequence ID" value="KZP07366.1"/>
    <property type="molecule type" value="Genomic_DNA"/>
</dbReference>